<evidence type="ECO:0000256" key="4">
    <source>
        <dbReference type="ARBA" id="ARBA00023453"/>
    </source>
</evidence>
<dbReference type="GO" id="GO:0008171">
    <property type="term" value="F:O-methyltransferase activity"/>
    <property type="evidence" value="ECO:0007669"/>
    <property type="project" value="InterPro"/>
</dbReference>
<dbReference type="GO" id="GO:0008757">
    <property type="term" value="F:S-adenosylmethionine-dependent methyltransferase activity"/>
    <property type="evidence" value="ECO:0007669"/>
    <property type="project" value="TreeGrafter"/>
</dbReference>
<dbReference type="OMA" id="CDITDRW"/>
<dbReference type="InterPro" id="IPR002935">
    <property type="entry name" value="SAM_O-MeTrfase"/>
</dbReference>
<evidence type="ECO:0000313" key="7">
    <source>
        <dbReference type="Proteomes" id="UP000014760"/>
    </source>
</evidence>
<keyword evidence="1" id="KW-0489">Methyltransferase</keyword>
<evidence type="ECO:0000313" key="5">
    <source>
        <dbReference type="EMBL" id="ELT93114.1"/>
    </source>
</evidence>
<reference evidence="5 7" key="2">
    <citation type="journal article" date="2013" name="Nature">
        <title>Insights into bilaterian evolution from three spiralian genomes.</title>
        <authorList>
            <person name="Simakov O."/>
            <person name="Marletaz F."/>
            <person name="Cho S.J."/>
            <person name="Edsinger-Gonzales E."/>
            <person name="Havlak P."/>
            <person name="Hellsten U."/>
            <person name="Kuo D.H."/>
            <person name="Larsson T."/>
            <person name="Lv J."/>
            <person name="Arendt D."/>
            <person name="Savage R."/>
            <person name="Osoegawa K."/>
            <person name="de Jong P."/>
            <person name="Grimwood J."/>
            <person name="Chapman J.A."/>
            <person name="Shapiro H."/>
            <person name="Aerts A."/>
            <person name="Otillar R.P."/>
            <person name="Terry A.Y."/>
            <person name="Boore J.L."/>
            <person name="Grigoriev I.V."/>
            <person name="Lindberg D.R."/>
            <person name="Seaver E.C."/>
            <person name="Weisblat D.A."/>
            <person name="Putnam N.H."/>
            <person name="Rokhsar D.S."/>
        </authorList>
    </citation>
    <scope>NUCLEOTIDE SEQUENCE</scope>
    <source>
        <strain evidence="5 7">I ESC-2004</strain>
    </source>
</reference>
<accession>R7THC1</accession>
<comment type="similarity">
    <text evidence="4">Belongs to the class I-like SAM-binding methyltransferase superfamily. Cation-dependent O-methyltransferase family.</text>
</comment>
<dbReference type="HOGENOM" id="CLU_067676_5_1_1"/>
<dbReference type="Proteomes" id="UP000014760">
    <property type="component" value="Unassembled WGS sequence"/>
</dbReference>
<dbReference type="CDD" id="cd02440">
    <property type="entry name" value="AdoMet_MTases"/>
    <property type="match status" value="1"/>
</dbReference>
<dbReference type="OrthoDB" id="10251242at2759"/>
<organism evidence="5">
    <name type="scientific">Capitella teleta</name>
    <name type="common">Polychaete worm</name>
    <dbReference type="NCBI Taxonomy" id="283909"/>
    <lineage>
        <taxon>Eukaryota</taxon>
        <taxon>Metazoa</taxon>
        <taxon>Spiralia</taxon>
        <taxon>Lophotrochozoa</taxon>
        <taxon>Annelida</taxon>
        <taxon>Polychaeta</taxon>
        <taxon>Sedentaria</taxon>
        <taxon>Scolecida</taxon>
        <taxon>Capitellidae</taxon>
        <taxon>Capitella</taxon>
    </lineage>
</organism>
<sequence length="241" mass="26878">MAFNASELTGKMNVKFAESSRVRWTKESEFEQRLMRFIYTDTLHLTPTQNELRKVSSEQPLRVLISDAAVIQLIQMLAKNMQAKHILEIGVYTGYGALSLASILPDEGQLVACDVDPGMPEVGEPFWEKAGVLNKIDLHIQPAKEFLNELTKTKAGCFDVVHLDADKSLLDDYYEASLVLLRKGGLLAVDGILCVGRVLYDDCDDEETRAAKALIRRIMADERVDCSLIPMGDGIILAFKK</sequence>
<protein>
    <submittedName>
        <fullName evidence="5 6">Uncharacterized protein</fullName>
    </submittedName>
</protein>
<dbReference type="PANTHER" id="PTHR10509">
    <property type="entry name" value="O-METHYLTRANSFERASE-RELATED"/>
    <property type="match status" value="1"/>
</dbReference>
<dbReference type="EMBL" id="KB309869">
    <property type="protein sequence ID" value="ELT93114.1"/>
    <property type="molecule type" value="Genomic_DNA"/>
</dbReference>
<gene>
    <name evidence="5" type="ORF">CAPTEDRAFT_225478</name>
</gene>
<dbReference type="InterPro" id="IPR050362">
    <property type="entry name" value="Cation-dep_OMT"/>
</dbReference>
<evidence type="ECO:0000256" key="3">
    <source>
        <dbReference type="ARBA" id="ARBA00022691"/>
    </source>
</evidence>
<dbReference type="EnsemblMetazoa" id="CapteT225478">
    <property type="protein sequence ID" value="CapteP225478"/>
    <property type="gene ID" value="CapteG225478"/>
</dbReference>
<dbReference type="SUPFAM" id="SSF53335">
    <property type="entry name" value="S-adenosyl-L-methionine-dependent methyltransferases"/>
    <property type="match status" value="1"/>
</dbReference>
<proteinExistence type="inferred from homology"/>
<dbReference type="STRING" id="283909.R7THC1"/>
<keyword evidence="3" id="KW-0949">S-adenosyl-L-methionine</keyword>
<reference evidence="6" key="3">
    <citation type="submission" date="2015-06" db="UniProtKB">
        <authorList>
            <consortium name="EnsemblMetazoa"/>
        </authorList>
    </citation>
    <scope>IDENTIFICATION</scope>
</reference>
<keyword evidence="2" id="KW-0808">Transferase</keyword>
<dbReference type="PANTHER" id="PTHR10509:SF93">
    <property type="entry name" value="CATECHOL O-METHYLTRANSFERASE DOMAIN-CONTAINING PROTEIN 1"/>
    <property type="match status" value="1"/>
</dbReference>
<name>R7THC1_CAPTE</name>
<evidence type="ECO:0000256" key="1">
    <source>
        <dbReference type="ARBA" id="ARBA00022603"/>
    </source>
</evidence>
<keyword evidence="7" id="KW-1185">Reference proteome</keyword>
<dbReference type="AlphaFoldDB" id="R7THC1"/>
<dbReference type="PROSITE" id="PS51682">
    <property type="entry name" value="SAM_OMT_I"/>
    <property type="match status" value="1"/>
</dbReference>
<dbReference type="GO" id="GO:0032259">
    <property type="term" value="P:methylation"/>
    <property type="evidence" value="ECO:0007669"/>
    <property type="project" value="UniProtKB-KW"/>
</dbReference>
<evidence type="ECO:0000313" key="6">
    <source>
        <dbReference type="EnsemblMetazoa" id="CapteP225478"/>
    </source>
</evidence>
<evidence type="ECO:0000256" key="2">
    <source>
        <dbReference type="ARBA" id="ARBA00022679"/>
    </source>
</evidence>
<reference evidence="7" key="1">
    <citation type="submission" date="2012-12" db="EMBL/GenBank/DDBJ databases">
        <authorList>
            <person name="Hellsten U."/>
            <person name="Grimwood J."/>
            <person name="Chapman J.A."/>
            <person name="Shapiro H."/>
            <person name="Aerts A."/>
            <person name="Otillar R.P."/>
            <person name="Terry A.Y."/>
            <person name="Boore J.L."/>
            <person name="Simakov O."/>
            <person name="Marletaz F."/>
            <person name="Cho S.-J."/>
            <person name="Edsinger-Gonzales E."/>
            <person name="Havlak P."/>
            <person name="Kuo D.-H."/>
            <person name="Larsson T."/>
            <person name="Lv J."/>
            <person name="Arendt D."/>
            <person name="Savage R."/>
            <person name="Osoegawa K."/>
            <person name="de Jong P."/>
            <person name="Lindberg D.R."/>
            <person name="Seaver E.C."/>
            <person name="Weisblat D.A."/>
            <person name="Putnam N.H."/>
            <person name="Grigoriev I.V."/>
            <person name="Rokhsar D.S."/>
        </authorList>
    </citation>
    <scope>NUCLEOTIDE SEQUENCE</scope>
    <source>
        <strain evidence="7">I ESC-2004</strain>
    </source>
</reference>
<dbReference type="Gene3D" id="3.40.50.150">
    <property type="entry name" value="Vaccinia Virus protein VP39"/>
    <property type="match status" value="1"/>
</dbReference>
<dbReference type="EMBL" id="AMQN01012958">
    <property type="status" value="NOT_ANNOTATED_CDS"/>
    <property type="molecule type" value="Genomic_DNA"/>
</dbReference>
<dbReference type="InterPro" id="IPR029063">
    <property type="entry name" value="SAM-dependent_MTases_sf"/>
</dbReference>
<dbReference type="Pfam" id="PF01596">
    <property type="entry name" value="Methyltransf_3"/>
    <property type="match status" value="1"/>
</dbReference>